<protein>
    <submittedName>
        <fullName evidence="1">Uncharacterized protein</fullName>
    </submittedName>
</protein>
<sequence length="46" mass="5436">NSINDPILSSEEEIDALLDELKNVKYNEELVRFFSEYENDIEDLTE</sequence>
<comment type="caution">
    <text evidence="1">The sequence shown here is derived from an EMBL/GenBank/DDBJ whole genome shotgun (WGS) entry which is preliminary data.</text>
</comment>
<dbReference type="AlphaFoldDB" id="X1UL52"/>
<accession>X1UL52</accession>
<organism evidence="1">
    <name type="scientific">marine sediment metagenome</name>
    <dbReference type="NCBI Taxonomy" id="412755"/>
    <lineage>
        <taxon>unclassified sequences</taxon>
        <taxon>metagenomes</taxon>
        <taxon>ecological metagenomes</taxon>
    </lineage>
</organism>
<name>X1UL52_9ZZZZ</name>
<proteinExistence type="predicted"/>
<evidence type="ECO:0000313" key="1">
    <source>
        <dbReference type="EMBL" id="GAJ00611.1"/>
    </source>
</evidence>
<feature type="non-terminal residue" evidence="1">
    <location>
        <position position="1"/>
    </location>
</feature>
<reference evidence="1" key="1">
    <citation type="journal article" date="2014" name="Front. Microbiol.">
        <title>High frequency of phylogenetically diverse reductive dehalogenase-homologous genes in deep subseafloor sedimentary metagenomes.</title>
        <authorList>
            <person name="Kawai M."/>
            <person name="Futagami T."/>
            <person name="Toyoda A."/>
            <person name="Takaki Y."/>
            <person name="Nishi S."/>
            <person name="Hori S."/>
            <person name="Arai W."/>
            <person name="Tsubouchi T."/>
            <person name="Morono Y."/>
            <person name="Uchiyama I."/>
            <person name="Ito T."/>
            <person name="Fujiyama A."/>
            <person name="Inagaki F."/>
            <person name="Takami H."/>
        </authorList>
    </citation>
    <scope>NUCLEOTIDE SEQUENCE</scope>
    <source>
        <strain evidence="1">Expedition CK06-06</strain>
    </source>
</reference>
<dbReference type="EMBL" id="BARW01017265">
    <property type="protein sequence ID" value="GAJ00611.1"/>
    <property type="molecule type" value="Genomic_DNA"/>
</dbReference>
<gene>
    <name evidence="1" type="ORF">S12H4_29873</name>
</gene>